<dbReference type="EMBL" id="MU003514">
    <property type="protein sequence ID" value="KAF2468680.1"/>
    <property type="molecule type" value="Genomic_DNA"/>
</dbReference>
<sequence>MVRLLDPDNPSVIMDQFTVCGFYVMNIYKLLSTVGKKTPFKLVSAAPALGTCDLVPGQSKLTLEYLQLLIYGEAESTLNGKDIDLTQFHTYVRYFAHTPERRRTEIAYGDCYIMPAIPNFAICPECFVDLAQAEVETGFRRHVYSNRMRDVLLECLRQNDLNSLRSHVEGQERMSQEFAADGFTQENRLSATATQTRMNTQRIATAIDALRVDWRRTVE</sequence>
<evidence type="ECO:0000313" key="2">
    <source>
        <dbReference type="Proteomes" id="UP000799755"/>
    </source>
</evidence>
<accession>A0ACB6QRF5</accession>
<keyword evidence="2" id="KW-1185">Reference proteome</keyword>
<dbReference type="Proteomes" id="UP000799755">
    <property type="component" value="Unassembled WGS sequence"/>
</dbReference>
<protein>
    <submittedName>
        <fullName evidence="1">Uncharacterized protein</fullName>
    </submittedName>
</protein>
<proteinExistence type="predicted"/>
<comment type="caution">
    <text evidence="1">The sequence shown here is derived from an EMBL/GenBank/DDBJ whole genome shotgun (WGS) entry which is preliminary data.</text>
</comment>
<evidence type="ECO:0000313" key="1">
    <source>
        <dbReference type="EMBL" id="KAF2468680.1"/>
    </source>
</evidence>
<reference evidence="1" key="1">
    <citation type="journal article" date="2020" name="Stud. Mycol.">
        <title>101 Dothideomycetes genomes: a test case for predicting lifestyles and emergence of pathogens.</title>
        <authorList>
            <person name="Haridas S."/>
            <person name="Albert R."/>
            <person name="Binder M."/>
            <person name="Bloem J."/>
            <person name="Labutti K."/>
            <person name="Salamov A."/>
            <person name="Andreopoulos B."/>
            <person name="Baker S."/>
            <person name="Barry K."/>
            <person name="Bills G."/>
            <person name="Bluhm B."/>
            <person name="Cannon C."/>
            <person name="Castanera R."/>
            <person name="Culley D."/>
            <person name="Daum C."/>
            <person name="Ezra D."/>
            <person name="Gonzalez J."/>
            <person name="Henrissat B."/>
            <person name="Kuo A."/>
            <person name="Liang C."/>
            <person name="Lipzen A."/>
            <person name="Lutzoni F."/>
            <person name="Magnuson J."/>
            <person name="Mondo S."/>
            <person name="Nolan M."/>
            <person name="Ohm R."/>
            <person name="Pangilinan J."/>
            <person name="Park H.-J."/>
            <person name="Ramirez L."/>
            <person name="Alfaro M."/>
            <person name="Sun H."/>
            <person name="Tritt A."/>
            <person name="Yoshinaga Y."/>
            <person name="Zwiers L.-H."/>
            <person name="Turgeon B."/>
            <person name="Goodwin S."/>
            <person name="Spatafora J."/>
            <person name="Crous P."/>
            <person name="Grigoriev I."/>
        </authorList>
    </citation>
    <scope>NUCLEOTIDE SEQUENCE</scope>
    <source>
        <strain evidence="1">ATCC 200398</strain>
    </source>
</reference>
<gene>
    <name evidence="1" type="ORF">BDR25DRAFT_372487</name>
</gene>
<organism evidence="1 2">
    <name type="scientific">Lindgomyces ingoldianus</name>
    <dbReference type="NCBI Taxonomy" id="673940"/>
    <lineage>
        <taxon>Eukaryota</taxon>
        <taxon>Fungi</taxon>
        <taxon>Dikarya</taxon>
        <taxon>Ascomycota</taxon>
        <taxon>Pezizomycotina</taxon>
        <taxon>Dothideomycetes</taxon>
        <taxon>Pleosporomycetidae</taxon>
        <taxon>Pleosporales</taxon>
        <taxon>Lindgomycetaceae</taxon>
        <taxon>Lindgomyces</taxon>
    </lineage>
</organism>
<name>A0ACB6QRF5_9PLEO</name>